<gene>
    <name evidence="3" type="ORF">SAMN02745136_03651</name>
</gene>
<name>A0A1M6WB07_9FIRM</name>
<dbReference type="Pfam" id="PF02517">
    <property type="entry name" value="Rce1-like"/>
    <property type="match status" value="1"/>
</dbReference>
<dbReference type="AlphaFoldDB" id="A0A1M6WB07"/>
<dbReference type="InterPro" id="IPR003675">
    <property type="entry name" value="Rce1/LyrA-like_dom"/>
</dbReference>
<protein>
    <recommendedName>
        <fullName evidence="2">CAAX prenyl protease 2/Lysostaphin resistance protein A-like domain-containing protein</fullName>
    </recommendedName>
</protein>
<feature type="transmembrane region" description="Helical" evidence="1">
    <location>
        <begin position="71"/>
        <end position="89"/>
    </location>
</feature>
<feature type="transmembrane region" description="Helical" evidence="1">
    <location>
        <begin position="274"/>
        <end position="295"/>
    </location>
</feature>
<evidence type="ECO:0000313" key="4">
    <source>
        <dbReference type="Proteomes" id="UP000184386"/>
    </source>
</evidence>
<dbReference type="RefSeq" id="WP_073278276.1">
    <property type="nucleotide sequence ID" value="NZ_FRAC01000019.1"/>
</dbReference>
<proteinExistence type="predicted"/>
<sequence>MRNSNQYLKESDLFRQASTSRVKYNIPLTIIAYFLLWLIGLGLGRLLASAVLTILGSIGDIGETAAVTLKRFIVCLTQIAFFFSWVKFVEKRQVRSIGFQARRPLKSYTFGFLAGLSAITAIILILLLTGAIKLNYYPIEYGYMVLHLGAIALSWMVQSASEEIAIRGWLIPSLEKKSSPIMAISITSVIFGILHLFSSGVTVLSFTNLILSGIFFAGYAILNGNIWGVCGLHFAWNFALANIYGLPVSGFAVNGEKIFKAQQTGPRLLTGGDFGPEGGLVTTIILLAGIAVLVLKWKKTNLDS</sequence>
<dbReference type="PANTHER" id="PTHR39430:SF1">
    <property type="entry name" value="PROTEASE"/>
    <property type="match status" value="1"/>
</dbReference>
<dbReference type="GO" id="GO:0080120">
    <property type="term" value="P:CAAX-box protein maturation"/>
    <property type="evidence" value="ECO:0007669"/>
    <property type="project" value="UniProtKB-ARBA"/>
</dbReference>
<evidence type="ECO:0000259" key="2">
    <source>
        <dbReference type="Pfam" id="PF02517"/>
    </source>
</evidence>
<evidence type="ECO:0000256" key="1">
    <source>
        <dbReference type="SAM" id="Phobius"/>
    </source>
</evidence>
<dbReference type="GO" id="GO:0004175">
    <property type="term" value="F:endopeptidase activity"/>
    <property type="evidence" value="ECO:0007669"/>
    <property type="project" value="UniProtKB-ARBA"/>
</dbReference>
<keyword evidence="4" id="KW-1185">Reference proteome</keyword>
<feature type="transmembrane region" description="Helical" evidence="1">
    <location>
        <begin position="178"/>
        <end position="197"/>
    </location>
</feature>
<feature type="transmembrane region" description="Helical" evidence="1">
    <location>
        <begin position="110"/>
        <end position="132"/>
    </location>
</feature>
<dbReference type="STRING" id="1121322.SAMN02745136_03651"/>
<reference evidence="3 4" key="1">
    <citation type="submission" date="2016-11" db="EMBL/GenBank/DDBJ databases">
        <authorList>
            <person name="Jaros S."/>
            <person name="Januszkiewicz K."/>
            <person name="Wedrychowicz H."/>
        </authorList>
    </citation>
    <scope>NUCLEOTIDE SEQUENCE [LARGE SCALE GENOMIC DNA]</scope>
    <source>
        <strain evidence="3 4">DSM 15929</strain>
    </source>
</reference>
<keyword evidence="1" id="KW-0812">Transmembrane</keyword>
<evidence type="ECO:0000313" key="3">
    <source>
        <dbReference type="EMBL" id="SHK90950.1"/>
    </source>
</evidence>
<dbReference type="EMBL" id="FRAC01000019">
    <property type="protein sequence ID" value="SHK90950.1"/>
    <property type="molecule type" value="Genomic_DNA"/>
</dbReference>
<keyword evidence="1" id="KW-1133">Transmembrane helix</keyword>
<accession>A0A1M6WB07</accession>
<keyword evidence="1" id="KW-0472">Membrane</keyword>
<feature type="transmembrane region" description="Helical" evidence="1">
    <location>
        <begin position="30"/>
        <end position="59"/>
    </location>
</feature>
<dbReference type="Proteomes" id="UP000184386">
    <property type="component" value="Unassembled WGS sequence"/>
</dbReference>
<organism evidence="3 4">
    <name type="scientific">Anaerocolumna jejuensis DSM 15929</name>
    <dbReference type="NCBI Taxonomy" id="1121322"/>
    <lineage>
        <taxon>Bacteria</taxon>
        <taxon>Bacillati</taxon>
        <taxon>Bacillota</taxon>
        <taxon>Clostridia</taxon>
        <taxon>Lachnospirales</taxon>
        <taxon>Lachnospiraceae</taxon>
        <taxon>Anaerocolumna</taxon>
    </lineage>
</organism>
<feature type="domain" description="CAAX prenyl protease 2/Lysostaphin resistance protein A-like" evidence="2">
    <location>
        <begin position="149"/>
        <end position="238"/>
    </location>
</feature>
<dbReference type="PANTHER" id="PTHR39430">
    <property type="entry name" value="MEMBRANE-ASSOCIATED PROTEASE-RELATED"/>
    <property type="match status" value="1"/>
</dbReference>